<evidence type="ECO:0000313" key="2">
    <source>
        <dbReference type="EMBL" id="KAK3916992.1"/>
    </source>
</evidence>
<accession>A0AAE1H8W7</accession>
<reference evidence="2" key="2">
    <citation type="journal article" date="2023" name="BMC Genomics">
        <title>Pest status, molecular evolution, and epigenetic factors derived from the genome assembly of Frankliniella fusca, a thysanopteran phytovirus vector.</title>
        <authorList>
            <person name="Catto M.A."/>
            <person name="Labadie P.E."/>
            <person name="Jacobson A.L."/>
            <person name="Kennedy G.G."/>
            <person name="Srinivasan R."/>
            <person name="Hunt B.G."/>
        </authorList>
    </citation>
    <scope>NUCLEOTIDE SEQUENCE</scope>
    <source>
        <strain evidence="2">PL_HMW_Pooled</strain>
    </source>
</reference>
<keyword evidence="3" id="KW-1185">Reference proteome</keyword>
<reference evidence="2" key="1">
    <citation type="submission" date="2021-07" db="EMBL/GenBank/DDBJ databases">
        <authorList>
            <person name="Catto M.A."/>
            <person name="Jacobson A."/>
            <person name="Kennedy G."/>
            <person name="Labadie P."/>
            <person name="Hunt B.G."/>
            <person name="Srinivasan R."/>
        </authorList>
    </citation>
    <scope>NUCLEOTIDE SEQUENCE</scope>
    <source>
        <strain evidence="2">PL_HMW_Pooled</strain>
        <tissue evidence="2">Head</tissue>
    </source>
</reference>
<organism evidence="2 3">
    <name type="scientific">Frankliniella fusca</name>
    <dbReference type="NCBI Taxonomy" id="407009"/>
    <lineage>
        <taxon>Eukaryota</taxon>
        <taxon>Metazoa</taxon>
        <taxon>Ecdysozoa</taxon>
        <taxon>Arthropoda</taxon>
        <taxon>Hexapoda</taxon>
        <taxon>Insecta</taxon>
        <taxon>Pterygota</taxon>
        <taxon>Neoptera</taxon>
        <taxon>Paraneoptera</taxon>
        <taxon>Thysanoptera</taxon>
        <taxon>Terebrantia</taxon>
        <taxon>Thripoidea</taxon>
        <taxon>Thripidae</taxon>
        <taxon>Frankliniella</taxon>
    </lineage>
</organism>
<dbReference type="EMBL" id="JAHWGI010000652">
    <property type="protein sequence ID" value="KAK3916992.1"/>
    <property type="molecule type" value="Genomic_DNA"/>
</dbReference>
<comment type="caution">
    <text evidence="2">The sequence shown here is derived from an EMBL/GenBank/DDBJ whole genome shotgun (WGS) entry which is preliminary data.</text>
</comment>
<evidence type="ECO:0000313" key="3">
    <source>
        <dbReference type="Proteomes" id="UP001219518"/>
    </source>
</evidence>
<evidence type="ECO:0000256" key="1">
    <source>
        <dbReference type="SAM" id="MobiDB-lite"/>
    </source>
</evidence>
<dbReference type="Proteomes" id="UP001219518">
    <property type="component" value="Unassembled WGS sequence"/>
</dbReference>
<sequence length="96" mass="10605">MDEDEVCALLHNMQCLQLYAHPGHQSEEESTNWEPESDSGGELETECLAQEPKLIRTRPALAPRPTPAAQAQRRTRSAAASAEAILTGGRPKRLRK</sequence>
<protein>
    <submittedName>
        <fullName evidence="2">Proliferation marker protein Ki-67</fullName>
    </submittedName>
</protein>
<gene>
    <name evidence="2" type="ORF">KUF71_006668</name>
</gene>
<proteinExistence type="predicted"/>
<feature type="compositionally biased region" description="Acidic residues" evidence="1">
    <location>
        <begin position="28"/>
        <end position="45"/>
    </location>
</feature>
<dbReference type="AlphaFoldDB" id="A0AAE1H8W7"/>
<feature type="region of interest" description="Disordered" evidence="1">
    <location>
        <begin position="21"/>
        <end position="96"/>
    </location>
</feature>
<name>A0AAE1H8W7_9NEOP</name>
<feature type="compositionally biased region" description="Low complexity" evidence="1">
    <location>
        <begin position="57"/>
        <end position="87"/>
    </location>
</feature>